<dbReference type="CDD" id="cd07043">
    <property type="entry name" value="STAS_anti-anti-sigma_factors"/>
    <property type="match status" value="1"/>
</dbReference>
<dbReference type="PANTHER" id="PTHR33495:SF2">
    <property type="entry name" value="ANTI-SIGMA FACTOR ANTAGONIST TM_1081-RELATED"/>
    <property type="match status" value="1"/>
</dbReference>
<comment type="similarity">
    <text evidence="1 2">Belongs to the anti-sigma-factor antagonist family.</text>
</comment>
<dbReference type="EMBL" id="BAAARV010000015">
    <property type="protein sequence ID" value="GAA2334548.1"/>
    <property type="molecule type" value="Genomic_DNA"/>
</dbReference>
<name>A0ABN3FPC2_9ACTN</name>
<evidence type="ECO:0000259" key="3">
    <source>
        <dbReference type="PROSITE" id="PS50801"/>
    </source>
</evidence>
<keyword evidence="5" id="KW-1185">Reference proteome</keyword>
<dbReference type="Pfam" id="PF01740">
    <property type="entry name" value="STAS"/>
    <property type="match status" value="1"/>
</dbReference>
<protein>
    <recommendedName>
        <fullName evidence="2">Anti-sigma factor antagonist</fullName>
    </recommendedName>
</protein>
<evidence type="ECO:0000313" key="4">
    <source>
        <dbReference type="EMBL" id="GAA2334548.1"/>
    </source>
</evidence>
<dbReference type="RefSeq" id="WP_344611421.1">
    <property type="nucleotide sequence ID" value="NZ_BAAARV010000015.1"/>
</dbReference>
<sequence length="112" mass="11526">MGAPDDEPLLAMTTARGPGEVVTLVLAGEIDRSTAEQVVAAGTTVVAGNRNPRLVIDMAQVRFMDSTGVHALVRLQRLGREAGVGVEVVNPSAVVARVLTVTGVFHVLVGAG</sequence>
<reference evidence="4 5" key="1">
    <citation type="journal article" date="2019" name="Int. J. Syst. Evol. Microbiol.">
        <title>The Global Catalogue of Microorganisms (GCM) 10K type strain sequencing project: providing services to taxonomists for standard genome sequencing and annotation.</title>
        <authorList>
            <consortium name="The Broad Institute Genomics Platform"/>
            <consortium name="The Broad Institute Genome Sequencing Center for Infectious Disease"/>
            <person name="Wu L."/>
            <person name="Ma J."/>
        </authorList>
    </citation>
    <scope>NUCLEOTIDE SEQUENCE [LARGE SCALE GENOMIC DNA]</scope>
    <source>
        <strain evidence="4 5">JCM 3272</strain>
    </source>
</reference>
<organism evidence="4 5">
    <name type="scientific">Dactylosporangium salmoneum</name>
    <dbReference type="NCBI Taxonomy" id="53361"/>
    <lineage>
        <taxon>Bacteria</taxon>
        <taxon>Bacillati</taxon>
        <taxon>Actinomycetota</taxon>
        <taxon>Actinomycetes</taxon>
        <taxon>Micromonosporales</taxon>
        <taxon>Micromonosporaceae</taxon>
        <taxon>Dactylosporangium</taxon>
    </lineage>
</organism>
<dbReference type="NCBIfam" id="TIGR00377">
    <property type="entry name" value="ant_ant_sig"/>
    <property type="match status" value="1"/>
</dbReference>
<dbReference type="Proteomes" id="UP001501444">
    <property type="component" value="Unassembled WGS sequence"/>
</dbReference>
<dbReference type="SUPFAM" id="SSF52091">
    <property type="entry name" value="SpoIIaa-like"/>
    <property type="match status" value="1"/>
</dbReference>
<dbReference type="InterPro" id="IPR036513">
    <property type="entry name" value="STAS_dom_sf"/>
</dbReference>
<dbReference type="Gene3D" id="3.30.750.24">
    <property type="entry name" value="STAS domain"/>
    <property type="match status" value="1"/>
</dbReference>
<dbReference type="InterPro" id="IPR002645">
    <property type="entry name" value="STAS_dom"/>
</dbReference>
<dbReference type="InterPro" id="IPR003658">
    <property type="entry name" value="Anti-sigma_ant"/>
</dbReference>
<dbReference type="PROSITE" id="PS50801">
    <property type="entry name" value="STAS"/>
    <property type="match status" value="1"/>
</dbReference>
<evidence type="ECO:0000313" key="5">
    <source>
        <dbReference type="Proteomes" id="UP001501444"/>
    </source>
</evidence>
<proteinExistence type="inferred from homology"/>
<comment type="caution">
    <text evidence="4">The sequence shown here is derived from an EMBL/GenBank/DDBJ whole genome shotgun (WGS) entry which is preliminary data.</text>
</comment>
<evidence type="ECO:0000256" key="1">
    <source>
        <dbReference type="ARBA" id="ARBA00009013"/>
    </source>
</evidence>
<feature type="domain" description="STAS" evidence="3">
    <location>
        <begin position="11"/>
        <end position="112"/>
    </location>
</feature>
<accession>A0ABN3FPC2</accession>
<dbReference type="PANTHER" id="PTHR33495">
    <property type="entry name" value="ANTI-SIGMA FACTOR ANTAGONIST TM_1081-RELATED-RELATED"/>
    <property type="match status" value="1"/>
</dbReference>
<evidence type="ECO:0000256" key="2">
    <source>
        <dbReference type="RuleBase" id="RU003749"/>
    </source>
</evidence>
<gene>
    <name evidence="4" type="ORF">GCM10010170_014060</name>
</gene>